<evidence type="ECO:0000256" key="10">
    <source>
        <dbReference type="SAM" id="SignalP"/>
    </source>
</evidence>
<accession>A0ABW5LZA8</accession>
<evidence type="ECO:0000313" key="16">
    <source>
        <dbReference type="Proteomes" id="UP001597469"/>
    </source>
</evidence>
<dbReference type="InterPro" id="IPR013783">
    <property type="entry name" value="Ig-like_fold"/>
</dbReference>
<evidence type="ECO:0000256" key="1">
    <source>
        <dbReference type="ARBA" id="ARBA00000829"/>
    </source>
</evidence>
<dbReference type="InterPro" id="IPR008979">
    <property type="entry name" value="Galactose-bd-like_sf"/>
</dbReference>
<dbReference type="Pfam" id="PF22666">
    <property type="entry name" value="Glyco_hydro_2_N2"/>
    <property type="match status" value="1"/>
</dbReference>
<dbReference type="SUPFAM" id="SSF51445">
    <property type="entry name" value="(Trans)glycosidases"/>
    <property type="match status" value="1"/>
</dbReference>
<gene>
    <name evidence="15" type="ORF">ACFSUS_03375</name>
</gene>
<evidence type="ECO:0000256" key="7">
    <source>
        <dbReference type="ARBA" id="ARBA00041069"/>
    </source>
</evidence>
<dbReference type="Pfam" id="PF18368">
    <property type="entry name" value="Ig_GlcNase"/>
    <property type="match status" value="1"/>
</dbReference>
<keyword evidence="10" id="KW-0732">Signal</keyword>
<keyword evidence="16" id="KW-1185">Reference proteome</keyword>
<dbReference type="EMBL" id="JBHULN010000001">
    <property type="protein sequence ID" value="MFD2569657.1"/>
    <property type="molecule type" value="Genomic_DNA"/>
</dbReference>
<evidence type="ECO:0000256" key="6">
    <source>
        <dbReference type="ARBA" id="ARBA00038429"/>
    </source>
</evidence>
<dbReference type="Pfam" id="PF17786">
    <property type="entry name" value="Mannosidase_ig"/>
    <property type="match status" value="1"/>
</dbReference>
<name>A0ABW5LZA8_9BACT</name>
<evidence type="ECO:0000259" key="11">
    <source>
        <dbReference type="Pfam" id="PF00703"/>
    </source>
</evidence>
<dbReference type="SUPFAM" id="SSF49303">
    <property type="entry name" value="beta-Galactosidase/glucuronidase domain"/>
    <property type="match status" value="3"/>
</dbReference>
<dbReference type="InterPro" id="IPR041351">
    <property type="entry name" value="Ig_GlcNase"/>
</dbReference>
<organism evidence="15 16">
    <name type="scientific">Spirosoma soli</name>
    <dbReference type="NCBI Taxonomy" id="1770529"/>
    <lineage>
        <taxon>Bacteria</taxon>
        <taxon>Pseudomonadati</taxon>
        <taxon>Bacteroidota</taxon>
        <taxon>Cytophagia</taxon>
        <taxon>Cytophagales</taxon>
        <taxon>Cytophagaceae</taxon>
        <taxon>Spirosoma</taxon>
    </lineage>
</organism>
<evidence type="ECO:0000259" key="14">
    <source>
        <dbReference type="Pfam" id="PF22666"/>
    </source>
</evidence>
<dbReference type="Gene3D" id="3.20.20.80">
    <property type="entry name" value="Glycosidases"/>
    <property type="match status" value="1"/>
</dbReference>
<dbReference type="PANTHER" id="PTHR43730">
    <property type="entry name" value="BETA-MANNOSIDASE"/>
    <property type="match status" value="1"/>
</dbReference>
<feature type="chain" id="PRO_5045144003" description="Beta-mannosidase B" evidence="10">
    <location>
        <begin position="23"/>
        <end position="972"/>
    </location>
</feature>
<evidence type="ECO:0000256" key="3">
    <source>
        <dbReference type="ARBA" id="ARBA00012754"/>
    </source>
</evidence>
<comment type="caution">
    <text evidence="15">The sequence shown here is derived from an EMBL/GenBank/DDBJ whole genome shotgun (WGS) entry which is preliminary data.</text>
</comment>
<sequence length="972" mass="109985">MKTTSNYVLLLTLYLLFSSAYAQQTSEVNRRDRSADAGPKLRNPYRITPRTGAQHIDLSGEGWELSHTDRPVSDLKQPRKDAFQTSVPNSVHWSLYKAGKLPHPYYAKNSTKYRWVEEKAWYYKKSFDIPASAQGNLVFLCFDGVDYFSKVWVNDSLVGVHEGMFGGPSVEISRLVRFGGKNEVTVEVRAGNWGNKATDYESLPRTASGEFDYSKRTGYNPRASGKIIKPWVISGGSGGEAFFTVGMWQGVRLEIVPPVHLERPYLTTKSVTNNTAQLHLSAEVFANSHSLQRQLHPWHNTQLNHPNEKGTIFKPVAEKLSVSVELTSGTSTVLTKEFPVVAYEGRVWLEEDLSLSSPKLWQPNGLGQPNLYKVNLTLKKNGSPIDRLSFNYGIRTIERVATAGPRIADRWENWQFVVNGRKIFVKGMNFTPQDILLDLPAERYRWTLEAAKKMGVQLIRIWGGGILETDHFYNICNELGIMVWQDFPIGNQDTPDYPQDVWEAQVVQNIFRLRNHPSLVVWNGGNEFNPYSYGNAATMGILERNLDIFDKQRFFVRTTPDDGSMHAYPDMDPTWYNRSYKFEPWVSETGMHSIPEASVFYETVDNKEFTGLGKMWDKNFGPTHPEFIHHFTEYGPGRVPRMLSRASHIADVTDPTIESISEASQVGAGEFYQVLSEKMQGNYPVTTGLMPWVFKRHWPVIAIQMMDWFGQAAAPYYFLKRTYEPTHVAIDLPRLLWKSGEQIPLNVKVTNASQTAVPGTVSITVWDDAFKQLWTKNIRMTVQPGTSVTSATIGSYTIPADYKDRFLFMVAELKDASGKLVSRSLYYPRSLMMLDDKAFYDKYVSEPIAWPTLEKGPFLKPTVQKSSTRLETSLVSTKKLDDSRSQITVQVRNTGSTPAFMTRIDIAGVKRAVVADDNYFWLAPGESRTLSADVLWRETPAGNVSVVASAWNAPEVKVPLDTKSVMVQKLGK</sequence>
<dbReference type="InterPro" id="IPR006102">
    <property type="entry name" value="Ig-like_GH2"/>
</dbReference>
<evidence type="ECO:0000313" key="15">
    <source>
        <dbReference type="EMBL" id="MFD2569657.1"/>
    </source>
</evidence>
<keyword evidence="5" id="KW-0326">Glycosidase</keyword>
<feature type="signal peptide" evidence="10">
    <location>
        <begin position="1"/>
        <end position="22"/>
    </location>
</feature>
<dbReference type="PANTHER" id="PTHR43730:SF1">
    <property type="entry name" value="BETA-MANNOSIDASE"/>
    <property type="match status" value="1"/>
</dbReference>
<evidence type="ECO:0000256" key="8">
    <source>
        <dbReference type="ARBA" id="ARBA00041614"/>
    </source>
</evidence>
<protein>
    <recommendedName>
        <fullName evidence="7">Beta-mannosidase B</fullName>
        <ecNumber evidence="3">3.2.1.25</ecNumber>
    </recommendedName>
    <alternativeName>
        <fullName evidence="8">Mannanase B</fullName>
    </alternativeName>
</protein>
<dbReference type="InterPro" id="IPR041447">
    <property type="entry name" value="Mannosidase_ig"/>
</dbReference>
<comment type="pathway">
    <text evidence="2">Glycan metabolism; N-glycan degradation.</text>
</comment>
<dbReference type="EC" id="3.2.1.25" evidence="3"/>
<dbReference type="Proteomes" id="UP001597469">
    <property type="component" value="Unassembled WGS sequence"/>
</dbReference>
<dbReference type="RefSeq" id="WP_381519051.1">
    <property type="nucleotide sequence ID" value="NZ_JBHULN010000001.1"/>
</dbReference>
<dbReference type="SUPFAM" id="SSF49785">
    <property type="entry name" value="Galactose-binding domain-like"/>
    <property type="match status" value="1"/>
</dbReference>
<reference evidence="16" key="1">
    <citation type="journal article" date="2019" name="Int. J. Syst. Evol. Microbiol.">
        <title>The Global Catalogue of Microorganisms (GCM) 10K type strain sequencing project: providing services to taxonomists for standard genome sequencing and annotation.</title>
        <authorList>
            <consortium name="The Broad Institute Genomics Platform"/>
            <consortium name="The Broad Institute Genome Sequencing Center for Infectious Disease"/>
            <person name="Wu L."/>
            <person name="Ma J."/>
        </authorList>
    </citation>
    <scope>NUCLEOTIDE SEQUENCE [LARGE SCALE GENOMIC DNA]</scope>
    <source>
        <strain evidence="16">KCTC 42805</strain>
    </source>
</reference>
<dbReference type="Gene3D" id="2.60.40.10">
    <property type="entry name" value="Immunoglobulins"/>
    <property type="match status" value="3"/>
</dbReference>
<proteinExistence type="inferred from homology"/>
<evidence type="ECO:0000259" key="12">
    <source>
        <dbReference type="Pfam" id="PF17786"/>
    </source>
</evidence>
<dbReference type="InterPro" id="IPR036156">
    <property type="entry name" value="Beta-gal/glucu_dom_sf"/>
</dbReference>
<feature type="domain" description="Beta-mannosidase-like galactose-binding" evidence="14">
    <location>
        <begin position="80"/>
        <end position="191"/>
    </location>
</feature>
<feature type="domain" description="Exo-beta-D-glucosaminidase Ig-fold" evidence="13">
    <location>
        <begin position="871"/>
        <end position="952"/>
    </location>
</feature>
<feature type="domain" description="Mannosidase Ig/CBM-like" evidence="12">
    <location>
        <begin position="745"/>
        <end position="830"/>
    </location>
</feature>
<evidence type="ECO:0000259" key="13">
    <source>
        <dbReference type="Pfam" id="PF18368"/>
    </source>
</evidence>
<evidence type="ECO:0000256" key="5">
    <source>
        <dbReference type="ARBA" id="ARBA00023295"/>
    </source>
</evidence>
<dbReference type="InterPro" id="IPR054593">
    <property type="entry name" value="Beta-mannosidase-like_N2"/>
</dbReference>
<dbReference type="InterPro" id="IPR017853">
    <property type="entry name" value="GH"/>
</dbReference>
<dbReference type="InterPro" id="IPR050887">
    <property type="entry name" value="Beta-mannosidase_GH2"/>
</dbReference>
<keyword evidence="4 15" id="KW-0378">Hydrolase</keyword>
<comment type="catalytic activity">
    <reaction evidence="1">
        <text>Hydrolysis of terminal, non-reducing beta-D-mannose residues in beta-D-mannosides.</text>
        <dbReference type="EC" id="3.2.1.25"/>
    </reaction>
</comment>
<comment type="similarity">
    <text evidence="6">Belongs to the glycosyl hydrolase 2 family. Beta-mannosidase B subfamily.</text>
</comment>
<feature type="region of interest" description="Disordered" evidence="9">
    <location>
        <begin position="27"/>
        <end position="46"/>
    </location>
</feature>
<dbReference type="Pfam" id="PF00703">
    <property type="entry name" value="Glyco_hydro_2"/>
    <property type="match status" value="1"/>
</dbReference>
<evidence type="ECO:0000256" key="9">
    <source>
        <dbReference type="SAM" id="MobiDB-lite"/>
    </source>
</evidence>
<feature type="domain" description="Glycoside hydrolase family 2 immunoglobulin-like beta-sandwich" evidence="11">
    <location>
        <begin position="260"/>
        <end position="395"/>
    </location>
</feature>
<evidence type="ECO:0000256" key="2">
    <source>
        <dbReference type="ARBA" id="ARBA00004740"/>
    </source>
</evidence>
<dbReference type="Gene3D" id="2.60.120.260">
    <property type="entry name" value="Galactose-binding domain-like"/>
    <property type="match status" value="1"/>
</dbReference>
<dbReference type="GO" id="GO:0016787">
    <property type="term" value="F:hydrolase activity"/>
    <property type="evidence" value="ECO:0007669"/>
    <property type="project" value="UniProtKB-KW"/>
</dbReference>
<evidence type="ECO:0000256" key="4">
    <source>
        <dbReference type="ARBA" id="ARBA00022801"/>
    </source>
</evidence>